<evidence type="ECO:0000313" key="2">
    <source>
        <dbReference type="Proteomes" id="UP000004416"/>
    </source>
</evidence>
<sequence>MGHKADSWGSCPPYAVCPDEYSDSGGVWPRPRVAVTRWNLKGVGGQTSGRKDFRGFSKNQYFGKIRKAPVHCFNK</sequence>
<comment type="caution">
    <text evidence="1">The sequence shown here is derived from an EMBL/GenBank/DDBJ whole genome shotgun (WGS) entry which is preliminary data.</text>
</comment>
<dbReference type="Proteomes" id="UP000004416">
    <property type="component" value="Unassembled WGS sequence"/>
</dbReference>
<protein>
    <submittedName>
        <fullName evidence="1">Uncharacterized protein</fullName>
    </submittedName>
</protein>
<organism evidence="1 2">
    <name type="scientific">Desulfitobacterium hafniense DP7</name>
    <dbReference type="NCBI Taxonomy" id="537010"/>
    <lineage>
        <taxon>Bacteria</taxon>
        <taxon>Bacillati</taxon>
        <taxon>Bacillota</taxon>
        <taxon>Clostridia</taxon>
        <taxon>Eubacteriales</taxon>
        <taxon>Desulfitobacteriaceae</taxon>
        <taxon>Desulfitobacterium</taxon>
    </lineage>
</organism>
<name>G9XJU5_DESHA</name>
<proteinExistence type="predicted"/>
<reference evidence="1 2" key="1">
    <citation type="submission" date="2011-08" db="EMBL/GenBank/DDBJ databases">
        <authorList>
            <person name="Weinstock G."/>
            <person name="Sodergren E."/>
            <person name="Clifton S."/>
            <person name="Fulton L."/>
            <person name="Fulton B."/>
            <person name="Courtney L."/>
            <person name="Fronick C."/>
            <person name="Harrison M."/>
            <person name="Strong C."/>
            <person name="Farmer C."/>
            <person name="Delahaunty K."/>
            <person name="Markovic C."/>
            <person name="Hall O."/>
            <person name="Minx P."/>
            <person name="Tomlinson C."/>
            <person name="Mitreva M."/>
            <person name="Hou S."/>
            <person name="Chen J."/>
            <person name="Wollam A."/>
            <person name="Pepin K.H."/>
            <person name="Johnson M."/>
            <person name="Bhonagiri V."/>
            <person name="Zhang X."/>
            <person name="Suruliraj S."/>
            <person name="Warren W."/>
            <person name="Chinwalla A."/>
            <person name="Mardis E.R."/>
            <person name="Wilson R.K."/>
        </authorList>
    </citation>
    <scope>NUCLEOTIDE SEQUENCE [LARGE SCALE GENOMIC DNA]</scope>
    <source>
        <strain evidence="1 2">DP7</strain>
    </source>
</reference>
<dbReference type="AlphaFoldDB" id="G9XJU5"/>
<gene>
    <name evidence="1" type="ORF">HMPREF0322_01226</name>
</gene>
<evidence type="ECO:0000313" key="1">
    <source>
        <dbReference type="EMBL" id="EHL07831.1"/>
    </source>
</evidence>
<accession>G9XJU5</accession>
<dbReference type="EMBL" id="AFZX01000032">
    <property type="protein sequence ID" value="EHL07831.1"/>
    <property type="molecule type" value="Genomic_DNA"/>
</dbReference>
<dbReference type="HOGENOM" id="CLU_2665121_0_0_9"/>